<protein>
    <submittedName>
        <fullName evidence="1">Uncharacterized protein</fullName>
    </submittedName>
</protein>
<gene>
    <name evidence="1" type="ordered locus">SAV2214</name>
</gene>
<dbReference type="AlphaFoldDB" id="A0A0H3JTR0"/>
<proteinExistence type="predicted"/>
<reference evidence="1 2" key="1">
    <citation type="journal article" date="2001" name="Lancet">
        <title>Whole genome sequencing of meticillin-resistant Staphylococcus aureus.</title>
        <authorList>
            <person name="Kuroda M."/>
            <person name="Ohta T."/>
            <person name="Uchiyama I."/>
            <person name="Baba T."/>
            <person name="Yuzawa H."/>
            <person name="Kobayashi I."/>
            <person name="Cui L."/>
            <person name="Oguchi A."/>
            <person name="Aoki K."/>
            <person name="Nagai Y."/>
            <person name="Lian J."/>
            <person name="Ito T."/>
            <person name="Kanamori M."/>
            <person name="Matsumaru H."/>
            <person name="Maruyama A."/>
            <person name="Murakami H."/>
            <person name="Hosoyama A."/>
            <person name="Mizutani-Ui Y."/>
            <person name="Takahashi N.K."/>
            <person name="Sawano T."/>
            <person name="Inoue R."/>
            <person name="Kaito C."/>
            <person name="Sekimizu K."/>
            <person name="Hirakawa H."/>
            <person name="Kuhara S."/>
            <person name="Goto S."/>
            <person name="Yabuzaki J."/>
            <person name="Kanehisa M."/>
            <person name="Yamashita A."/>
            <person name="Oshima K."/>
            <person name="Furuya K."/>
            <person name="Yoshino C."/>
            <person name="Shiba T."/>
            <person name="Hattori M."/>
            <person name="Ogasawara N."/>
            <person name="Hayashi H."/>
            <person name="Hiramatsu K."/>
        </authorList>
    </citation>
    <scope>NUCLEOTIDE SEQUENCE [LARGE SCALE GENOMIC DNA]</scope>
    <source>
        <strain evidence="2">Mu50 / ATCC 700699</strain>
    </source>
</reference>
<evidence type="ECO:0000313" key="1">
    <source>
        <dbReference type="EMBL" id="BAB58376.1"/>
    </source>
</evidence>
<name>A0A0H3JTR0_STAAM</name>
<accession>A0A0H3JTR0</accession>
<evidence type="ECO:0000313" key="2">
    <source>
        <dbReference type="Proteomes" id="UP000002481"/>
    </source>
</evidence>
<dbReference type="HOGENOM" id="CLU_3209792_0_0_9"/>
<sequence length="54" mass="6238">MIVLYLEEVPKFISNLKERLNYSVHVSTGKMPIIALEKEKVLTITTECECKKLI</sequence>
<dbReference type="EMBL" id="BA000017">
    <property type="protein sequence ID" value="BAB58376.1"/>
    <property type="molecule type" value="Genomic_DNA"/>
</dbReference>
<dbReference type="Proteomes" id="UP000002481">
    <property type="component" value="Chromosome"/>
</dbReference>
<organism evidence="1 2">
    <name type="scientific">Staphylococcus aureus (strain Mu50 / ATCC 700699)</name>
    <dbReference type="NCBI Taxonomy" id="158878"/>
    <lineage>
        <taxon>Bacteria</taxon>
        <taxon>Bacillati</taxon>
        <taxon>Bacillota</taxon>
        <taxon>Bacilli</taxon>
        <taxon>Bacillales</taxon>
        <taxon>Staphylococcaceae</taxon>
        <taxon>Staphylococcus</taxon>
    </lineage>
</organism>
<dbReference type="KEGG" id="sav:SAV2214"/>